<dbReference type="EMBL" id="CP066294">
    <property type="protein sequence ID" value="QQL47769.1"/>
    <property type="molecule type" value="Genomic_DNA"/>
</dbReference>
<dbReference type="AlphaFoldDB" id="A0A0D6A7M2"/>
<dbReference type="EMBL" id="AB968038">
    <property type="protein sequence ID" value="BAR64710.1"/>
    <property type="molecule type" value="Genomic_DNA"/>
</dbReference>
<dbReference type="eggNOG" id="COG0346">
    <property type="taxonomic scope" value="Bacteria"/>
</dbReference>
<feature type="domain" description="VOC" evidence="2">
    <location>
        <begin position="5"/>
        <end position="134"/>
    </location>
</feature>
<dbReference type="OMA" id="MNICRVH"/>
<proteinExistence type="predicted"/>
<dbReference type="RefSeq" id="WP_002262231.1">
    <property type="nucleotide sequence ID" value="NZ_AP019720.1"/>
</dbReference>
<dbReference type="EMBL" id="AB926000">
    <property type="protein sequence ID" value="BAR64706.1"/>
    <property type="molecule type" value="Genomic_DNA"/>
</dbReference>
<dbReference type="EMBL" id="AB915947">
    <property type="protein sequence ID" value="BAQ58822.1"/>
    <property type="molecule type" value="Genomic_DNA"/>
</dbReference>
<accession>A0A0D6A7M2</accession>
<dbReference type="InterPro" id="IPR029068">
    <property type="entry name" value="Glyas_Bleomycin-R_OHBP_Dase"/>
</dbReference>
<dbReference type="SUPFAM" id="SSF54593">
    <property type="entry name" value="Glyoxalase/Bleomycin resistance protein/Dihydroxybiphenyl dioxygenase"/>
    <property type="match status" value="1"/>
</dbReference>
<dbReference type="GeneID" id="93859396"/>
<gene>
    <name evidence="7" type="ORF">IGS65_002710</name>
</gene>
<evidence type="ECO:0000256" key="1">
    <source>
        <dbReference type="ARBA" id="ARBA00022723"/>
    </source>
</evidence>
<reference evidence="7" key="3">
    <citation type="journal article" date="2021" name="Mol. Oral. Microbiol.">
        <title>Multiple factors are involved in regulation of extracellular membrane vesicle biogenesis in Streptococcus mutans.</title>
        <authorList>
            <person name="Wen Z.T."/>
            <person name="Jorgensen A.N."/>
            <person name="Huang X."/>
            <person name="Ellepola K."/>
            <person name="Chapman L."/>
            <person name="Wu H."/>
            <person name="Jeannine Brady L."/>
        </authorList>
    </citation>
    <scope>NUCLEOTIDE SEQUENCE</scope>
    <source>
        <strain evidence="7">27-3</strain>
    </source>
</reference>
<dbReference type="InterPro" id="IPR018146">
    <property type="entry name" value="Glyoxalase_1_CS"/>
</dbReference>
<dbReference type="PANTHER" id="PTHR36113:SF6">
    <property type="entry name" value="FOSFOMYCIN RESISTANCE PROTEIN FOSX"/>
    <property type="match status" value="1"/>
</dbReference>
<dbReference type="PANTHER" id="PTHR36113">
    <property type="entry name" value="LYASE, PUTATIVE-RELATED-RELATED"/>
    <property type="match status" value="1"/>
</dbReference>
<dbReference type="PROSITE" id="PS00934">
    <property type="entry name" value="GLYOXALASE_I_1"/>
    <property type="match status" value="1"/>
</dbReference>
<dbReference type="EMBL" id="AB925999">
    <property type="protein sequence ID" value="BAR64702.1"/>
    <property type="molecule type" value="Genomic_DNA"/>
</dbReference>
<dbReference type="Gene3D" id="3.10.180.10">
    <property type="entry name" value="2,3-Dihydroxybiphenyl 1,2-Dioxygenase, domain 1"/>
    <property type="match status" value="1"/>
</dbReference>
<evidence type="ECO:0000313" key="3">
    <source>
        <dbReference type="EMBL" id="BAQ58822.1"/>
    </source>
</evidence>
<dbReference type="Proteomes" id="UP000595884">
    <property type="component" value="Chromosome"/>
</dbReference>
<name>A0A0D6A7M2_STRMG</name>
<organism evidence="3">
    <name type="scientific">Streptococcus mutans</name>
    <dbReference type="NCBI Taxonomy" id="1309"/>
    <lineage>
        <taxon>Bacteria</taxon>
        <taxon>Bacillati</taxon>
        <taxon>Bacillota</taxon>
        <taxon>Bacilli</taxon>
        <taxon>Lactobacillales</taxon>
        <taxon>Streptococcaceae</taxon>
        <taxon>Streptococcus</taxon>
    </lineage>
</organism>
<dbReference type="GO" id="GO:0046872">
    <property type="term" value="F:metal ion binding"/>
    <property type="evidence" value="ECO:0007669"/>
    <property type="project" value="UniProtKB-KW"/>
</dbReference>
<protein>
    <submittedName>
        <fullName evidence="3">Glyoxalase</fullName>
    </submittedName>
    <submittedName>
        <fullName evidence="7">VOC family protein</fullName>
    </submittedName>
</protein>
<dbReference type="InterPro" id="IPR037478">
    <property type="entry name" value="YwkD-like_dom"/>
</dbReference>
<evidence type="ECO:0000259" key="2">
    <source>
        <dbReference type="PROSITE" id="PS51819"/>
    </source>
</evidence>
<dbReference type="GO" id="GO:0004462">
    <property type="term" value="F:lactoylglutathione lyase activity"/>
    <property type="evidence" value="ECO:0007669"/>
    <property type="project" value="InterPro"/>
</dbReference>
<evidence type="ECO:0000313" key="4">
    <source>
        <dbReference type="EMBL" id="BAR64702.1"/>
    </source>
</evidence>
<reference evidence="8" key="2">
    <citation type="submission" date="2020-12" db="EMBL/GenBank/DDBJ databases">
        <authorList>
            <person name="Wen Z.T."/>
        </authorList>
    </citation>
    <scope>NUCLEOTIDE SEQUENCE [LARGE SCALE GENOMIC DNA]</scope>
    <source>
        <strain evidence="8">27-3</strain>
    </source>
</reference>
<dbReference type="InterPro" id="IPR004360">
    <property type="entry name" value="Glyas_Fos-R_dOase_dom"/>
</dbReference>
<keyword evidence="1" id="KW-0479">Metal-binding</keyword>
<evidence type="ECO:0000313" key="5">
    <source>
        <dbReference type="EMBL" id="BAR64706.1"/>
    </source>
</evidence>
<dbReference type="SMR" id="A0A0D6A7M2"/>
<evidence type="ECO:0000313" key="7">
    <source>
        <dbReference type="EMBL" id="QQL47769.1"/>
    </source>
</evidence>
<dbReference type="InterPro" id="IPR037523">
    <property type="entry name" value="VOC_core"/>
</dbReference>
<dbReference type="CDD" id="cd08352">
    <property type="entry name" value="VOC_Bs_YwkD_like"/>
    <property type="match status" value="1"/>
</dbReference>
<dbReference type="InterPro" id="IPR051332">
    <property type="entry name" value="Fosfomycin_Res_Enzymes"/>
</dbReference>
<evidence type="ECO:0000313" key="6">
    <source>
        <dbReference type="EMBL" id="BAR64710.1"/>
    </source>
</evidence>
<sequence length="134" mass="15737">MKLKAVHHVALIVSDYDKSYEFYVNQLGFEVIRENHRPKRHDYKLDLKCGDIELEIFGNKLTDSNYCAPPERISWPREACGLRHLAFYVEDVEASRQELIALGIRVEEVRYDDYTGKKMAFFFDPDGLPLELHE</sequence>
<dbReference type="Pfam" id="PF00903">
    <property type="entry name" value="Glyoxalase"/>
    <property type="match status" value="1"/>
</dbReference>
<reference evidence="3" key="1">
    <citation type="submission" date="2014-03" db="EMBL/GenBank/DDBJ databases">
        <title>Nucleotide sequence analysis of Streptococcus mutans sortase genes.</title>
        <authorList>
            <person name="Tamura H."/>
        </authorList>
    </citation>
    <scope>NUCLEOTIDE SEQUENCE</scope>
    <source>
        <strain evidence="3">Ingbritt</strain>
        <strain evidence="4">LM7</strain>
        <strain evidence="6">MT6219</strain>
        <strain evidence="5">OMZ 175</strain>
    </source>
</reference>
<evidence type="ECO:0000313" key="8">
    <source>
        <dbReference type="Proteomes" id="UP000595884"/>
    </source>
</evidence>
<dbReference type="PROSITE" id="PS51819">
    <property type="entry name" value="VOC"/>
    <property type="match status" value="1"/>
</dbReference>